<evidence type="ECO:0000256" key="1">
    <source>
        <dbReference type="SAM" id="Coils"/>
    </source>
</evidence>
<feature type="coiled-coil region" evidence="1">
    <location>
        <begin position="8"/>
        <end position="42"/>
    </location>
</feature>
<protein>
    <submittedName>
        <fullName evidence="2">6476_t:CDS:1</fullName>
    </submittedName>
</protein>
<gene>
    <name evidence="2" type="ORF">DEBURN_LOCUS10643</name>
</gene>
<sequence>MGNIKSELDLLKQENTRFLAENTELKNENAKLRQDLEGHEARITKLEWGEKSITNVPQSSVNIISTEMEISNDTPISDITDDISNISANTSNSNDVHEQIVASASDNPKSSEDKEMDDFLDSTYKEKVSKEIIQNIKEKKPQNQEKIITFQDTKSSLSVK</sequence>
<reference evidence="2" key="1">
    <citation type="submission" date="2021-06" db="EMBL/GenBank/DDBJ databases">
        <authorList>
            <person name="Kallberg Y."/>
            <person name="Tangrot J."/>
            <person name="Rosling A."/>
        </authorList>
    </citation>
    <scope>NUCLEOTIDE SEQUENCE</scope>
    <source>
        <strain evidence="2">AZ414A</strain>
    </source>
</reference>
<evidence type="ECO:0000313" key="2">
    <source>
        <dbReference type="EMBL" id="CAG8627829.1"/>
    </source>
</evidence>
<feature type="non-terminal residue" evidence="2">
    <location>
        <position position="160"/>
    </location>
</feature>
<dbReference type="EMBL" id="CAJVPK010003494">
    <property type="protein sequence ID" value="CAG8627829.1"/>
    <property type="molecule type" value="Genomic_DNA"/>
</dbReference>
<accession>A0A9N9D6H9</accession>
<name>A0A9N9D6H9_9GLOM</name>
<organism evidence="2 3">
    <name type="scientific">Diversispora eburnea</name>
    <dbReference type="NCBI Taxonomy" id="1213867"/>
    <lineage>
        <taxon>Eukaryota</taxon>
        <taxon>Fungi</taxon>
        <taxon>Fungi incertae sedis</taxon>
        <taxon>Mucoromycota</taxon>
        <taxon>Glomeromycotina</taxon>
        <taxon>Glomeromycetes</taxon>
        <taxon>Diversisporales</taxon>
        <taxon>Diversisporaceae</taxon>
        <taxon>Diversispora</taxon>
    </lineage>
</organism>
<dbReference type="OrthoDB" id="2444238at2759"/>
<dbReference type="AlphaFoldDB" id="A0A9N9D6H9"/>
<dbReference type="Proteomes" id="UP000789706">
    <property type="component" value="Unassembled WGS sequence"/>
</dbReference>
<keyword evidence="3" id="KW-1185">Reference proteome</keyword>
<comment type="caution">
    <text evidence="2">The sequence shown here is derived from an EMBL/GenBank/DDBJ whole genome shotgun (WGS) entry which is preliminary data.</text>
</comment>
<proteinExistence type="predicted"/>
<evidence type="ECO:0000313" key="3">
    <source>
        <dbReference type="Proteomes" id="UP000789706"/>
    </source>
</evidence>
<keyword evidence="1" id="KW-0175">Coiled coil</keyword>